<protein>
    <submittedName>
        <fullName evidence="1">Uncharacterized protein</fullName>
    </submittedName>
</protein>
<comment type="caution">
    <text evidence="1">The sequence shown here is derived from an EMBL/GenBank/DDBJ whole genome shotgun (WGS) entry which is preliminary data.</text>
</comment>
<dbReference type="Proteomes" id="UP000783253">
    <property type="component" value="Unassembled WGS sequence"/>
</dbReference>
<dbReference type="RefSeq" id="WP_221573485.1">
    <property type="nucleotide sequence ID" value="NZ_JAIGNK010000002.1"/>
</dbReference>
<reference evidence="1 2" key="1">
    <citation type="submission" date="2021-08" db="EMBL/GenBank/DDBJ databases">
        <title>Comparative Genomics Analysis of the Genus Qipengyuania Reveals Extensive Genetic Diversity and Metabolic Versatility, Including the Description of Fifteen Novel Species.</title>
        <authorList>
            <person name="Liu Y."/>
        </authorList>
    </citation>
    <scope>NUCLEOTIDE SEQUENCE [LARGE SCALE GENOMIC DNA]</scope>
    <source>
        <strain evidence="1 2">1NDH17</strain>
    </source>
</reference>
<name>A0ABS7IX10_9SPHN</name>
<organism evidence="1 2">
    <name type="scientific">Qipengyuania polymorpha</name>
    <dbReference type="NCBI Taxonomy" id="2867234"/>
    <lineage>
        <taxon>Bacteria</taxon>
        <taxon>Pseudomonadati</taxon>
        <taxon>Pseudomonadota</taxon>
        <taxon>Alphaproteobacteria</taxon>
        <taxon>Sphingomonadales</taxon>
        <taxon>Erythrobacteraceae</taxon>
        <taxon>Qipengyuania</taxon>
    </lineage>
</organism>
<evidence type="ECO:0000313" key="2">
    <source>
        <dbReference type="Proteomes" id="UP000783253"/>
    </source>
</evidence>
<sequence length="70" mass="7842">MPRIEIALCSRYDEKGETIRMDALDVPTALTITDINVPAGDAELWQDGRRLSRLTKHGGMHGTFWELGTN</sequence>
<keyword evidence="2" id="KW-1185">Reference proteome</keyword>
<dbReference type="EMBL" id="JAIGNK010000002">
    <property type="protein sequence ID" value="MBX7458092.1"/>
    <property type="molecule type" value="Genomic_DNA"/>
</dbReference>
<evidence type="ECO:0000313" key="1">
    <source>
        <dbReference type="EMBL" id="MBX7458092.1"/>
    </source>
</evidence>
<gene>
    <name evidence="1" type="ORF">K3152_07520</name>
</gene>
<proteinExistence type="predicted"/>
<accession>A0ABS7IX10</accession>